<dbReference type="SUPFAM" id="SSF88874">
    <property type="entry name" value="Receptor-binding domain of short tail fibre protein gp12"/>
    <property type="match status" value="1"/>
</dbReference>
<feature type="domain" description="Phage tail collar" evidence="1">
    <location>
        <begin position="6"/>
        <end position="62"/>
    </location>
</feature>
<dbReference type="EMBL" id="PVTP01000010">
    <property type="protein sequence ID" value="PRY76020.1"/>
    <property type="molecule type" value="Genomic_DNA"/>
</dbReference>
<sequence>MEPLLGQVILFSGNFAPRGWAFCDGQLLDIKSNEALFAILGTIYGGDGHTQFGLPDLRGRVPMHAGTGPALTSRRAGDKMGSERNLGQISEHKSLISNSKILSTPPNTCSIDATDDNMQPTLCINYIIAITGKFPRRN</sequence>
<evidence type="ECO:0000313" key="3">
    <source>
        <dbReference type="Proteomes" id="UP000238007"/>
    </source>
</evidence>
<evidence type="ECO:0000259" key="1">
    <source>
        <dbReference type="Pfam" id="PF07484"/>
    </source>
</evidence>
<dbReference type="InterPro" id="IPR037053">
    <property type="entry name" value="Phage_tail_collar_dom_sf"/>
</dbReference>
<dbReference type="Proteomes" id="UP000238007">
    <property type="component" value="Unassembled WGS sequence"/>
</dbReference>
<dbReference type="InterPro" id="IPR011083">
    <property type="entry name" value="Phage_tail_collar_dom"/>
</dbReference>
<dbReference type="Pfam" id="PF07484">
    <property type="entry name" value="Collar"/>
    <property type="match status" value="1"/>
</dbReference>
<accession>A0A2T0VW30</accession>
<dbReference type="RefSeq" id="WP_106358584.1">
    <property type="nucleotide sequence ID" value="NZ_PVTP01000010.1"/>
</dbReference>
<protein>
    <submittedName>
        <fullName evidence="2">Microcystin-dependent protein</fullName>
    </submittedName>
</protein>
<organism evidence="2 3">
    <name type="scientific">Yoonia maritima</name>
    <dbReference type="NCBI Taxonomy" id="1435347"/>
    <lineage>
        <taxon>Bacteria</taxon>
        <taxon>Pseudomonadati</taxon>
        <taxon>Pseudomonadota</taxon>
        <taxon>Alphaproteobacteria</taxon>
        <taxon>Rhodobacterales</taxon>
        <taxon>Paracoccaceae</taxon>
        <taxon>Yoonia</taxon>
    </lineage>
</organism>
<reference evidence="2 3" key="1">
    <citation type="submission" date="2018-03" db="EMBL/GenBank/DDBJ databases">
        <title>Genomic Encyclopedia of Archaeal and Bacterial Type Strains, Phase II (KMG-II): from individual species to whole genera.</title>
        <authorList>
            <person name="Goeker M."/>
        </authorList>
    </citation>
    <scope>NUCLEOTIDE SEQUENCE [LARGE SCALE GENOMIC DNA]</scope>
    <source>
        <strain evidence="2 3">DSM 101533</strain>
    </source>
</reference>
<dbReference type="OrthoDB" id="9810174at2"/>
<dbReference type="Gene3D" id="3.90.1340.10">
    <property type="entry name" value="Phage tail collar domain"/>
    <property type="match status" value="1"/>
</dbReference>
<evidence type="ECO:0000313" key="2">
    <source>
        <dbReference type="EMBL" id="PRY76020.1"/>
    </source>
</evidence>
<keyword evidence="3" id="KW-1185">Reference proteome</keyword>
<proteinExistence type="predicted"/>
<gene>
    <name evidence="2" type="ORF">CLV80_110106</name>
</gene>
<dbReference type="AlphaFoldDB" id="A0A2T0VW30"/>
<comment type="caution">
    <text evidence="2">The sequence shown here is derived from an EMBL/GenBank/DDBJ whole genome shotgun (WGS) entry which is preliminary data.</text>
</comment>
<name>A0A2T0VW30_9RHOB</name>